<comment type="caution">
    <text evidence="2">The sequence shown here is derived from an EMBL/GenBank/DDBJ whole genome shotgun (WGS) entry which is preliminary data.</text>
</comment>
<dbReference type="PANTHER" id="PTHR12582:SF47">
    <property type="entry name" value="NETRIN RECEPTOR UNC-5"/>
    <property type="match status" value="1"/>
</dbReference>
<dbReference type="InterPro" id="IPR011029">
    <property type="entry name" value="DEATH-like_dom_sf"/>
</dbReference>
<dbReference type="SUPFAM" id="SSF47986">
    <property type="entry name" value="DEATH domain"/>
    <property type="match status" value="1"/>
</dbReference>
<name>A0A815CHA5_9BILA</name>
<protein>
    <recommendedName>
        <fullName evidence="1">Death domain-containing protein</fullName>
    </recommendedName>
</protein>
<dbReference type="SMART" id="SM00005">
    <property type="entry name" value="DEATH"/>
    <property type="match status" value="1"/>
</dbReference>
<evidence type="ECO:0000313" key="3">
    <source>
        <dbReference type="Proteomes" id="UP000663882"/>
    </source>
</evidence>
<sequence>MESSLLLQNSGFNTSSIRHRQPIKSSKETARLPLVVRQKLCKILDPPNSIGNDWRMFANNLLGINYLQYFATKTSPTEHLLTLWEARQESLVNMINVLNQIGRSDAASIILQH</sequence>
<dbReference type="PANTHER" id="PTHR12582">
    <property type="entry name" value="NETRIN RECEPTOR UNC5"/>
    <property type="match status" value="1"/>
</dbReference>
<accession>A0A815CHA5</accession>
<dbReference type="GO" id="GO:0005042">
    <property type="term" value="F:netrin receptor activity"/>
    <property type="evidence" value="ECO:0007669"/>
    <property type="project" value="InterPro"/>
</dbReference>
<evidence type="ECO:0000259" key="1">
    <source>
        <dbReference type="SMART" id="SM00005"/>
    </source>
</evidence>
<dbReference type="InterPro" id="IPR037936">
    <property type="entry name" value="UNC5A-D"/>
</dbReference>
<dbReference type="Proteomes" id="UP000663882">
    <property type="component" value="Unassembled WGS sequence"/>
</dbReference>
<dbReference type="GO" id="GO:0016020">
    <property type="term" value="C:membrane"/>
    <property type="evidence" value="ECO:0007669"/>
    <property type="project" value="InterPro"/>
</dbReference>
<dbReference type="OrthoDB" id="5973910at2759"/>
<dbReference type="EMBL" id="CAJNOO010002611">
    <property type="protein sequence ID" value="CAF1283614.1"/>
    <property type="molecule type" value="Genomic_DNA"/>
</dbReference>
<dbReference type="InterPro" id="IPR000488">
    <property type="entry name" value="Death_dom"/>
</dbReference>
<feature type="domain" description="Death" evidence="1">
    <location>
        <begin position="26"/>
        <end position="113"/>
    </location>
</feature>
<evidence type="ECO:0000313" key="2">
    <source>
        <dbReference type="EMBL" id="CAF1283614.1"/>
    </source>
</evidence>
<reference evidence="2" key="1">
    <citation type="submission" date="2021-02" db="EMBL/GenBank/DDBJ databases">
        <authorList>
            <person name="Nowell W R."/>
        </authorList>
    </citation>
    <scope>NUCLEOTIDE SEQUENCE</scope>
</reference>
<dbReference type="AlphaFoldDB" id="A0A815CHA5"/>
<organism evidence="2 3">
    <name type="scientific">Rotaria sordida</name>
    <dbReference type="NCBI Taxonomy" id="392033"/>
    <lineage>
        <taxon>Eukaryota</taxon>
        <taxon>Metazoa</taxon>
        <taxon>Spiralia</taxon>
        <taxon>Gnathifera</taxon>
        <taxon>Rotifera</taxon>
        <taxon>Eurotatoria</taxon>
        <taxon>Bdelloidea</taxon>
        <taxon>Philodinida</taxon>
        <taxon>Philodinidae</taxon>
        <taxon>Rotaria</taxon>
    </lineage>
</organism>
<gene>
    <name evidence="2" type="ORF">RFH988_LOCUS28831</name>
</gene>
<dbReference type="Gene3D" id="1.10.533.10">
    <property type="entry name" value="Death Domain, Fas"/>
    <property type="match status" value="1"/>
</dbReference>
<dbReference type="Pfam" id="PF00531">
    <property type="entry name" value="Death"/>
    <property type="match status" value="1"/>
</dbReference>
<dbReference type="CDD" id="cd08781">
    <property type="entry name" value="Death_UNC5-like"/>
    <property type="match status" value="1"/>
</dbReference>
<proteinExistence type="predicted"/>